<protein>
    <submittedName>
        <fullName evidence="1">Uncharacterized protein</fullName>
    </submittedName>
</protein>
<proteinExistence type="predicted"/>
<evidence type="ECO:0000313" key="1">
    <source>
        <dbReference type="EMBL" id="KYO39435.1"/>
    </source>
</evidence>
<reference evidence="1 2" key="1">
    <citation type="journal article" date="2012" name="Genome Biol.">
        <title>Sequencing three crocodilian genomes to illuminate the evolution of archosaurs and amniotes.</title>
        <authorList>
            <person name="St John J.A."/>
            <person name="Braun E.L."/>
            <person name="Isberg S.R."/>
            <person name="Miles L.G."/>
            <person name="Chong A.Y."/>
            <person name="Gongora J."/>
            <person name="Dalzell P."/>
            <person name="Moran C."/>
            <person name="Bed'hom B."/>
            <person name="Abzhanov A."/>
            <person name="Burgess S.C."/>
            <person name="Cooksey A.M."/>
            <person name="Castoe T.A."/>
            <person name="Crawford N.G."/>
            <person name="Densmore L.D."/>
            <person name="Drew J.C."/>
            <person name="Edwards S.V."/>
            <person name="Faircloth B.C."/>
            <person name="Fujita M.K."/>
            <person name="Greenwold M.J."/>
            <person name="Hoffmann F.G."/>
            <person name="Howard J.M."/>
            <person name="Iguchi T."/>
            <person name="Janes D.E."/>
            <person name="Khan S.Y."/>
            <person name="Kohno S."/>
            <person name="de Koning A.J."/>
            <person name="Lance S.L."/>
            <person name="McCarthy F.M."/>
            <person name="McCormack J.E."/>
            <person name="Merchant M.E."/>
            <person name="Peterson D.G."/>
            <person name="Pollock D.D."/>
            <person name="Pourmand N."/>
            <person name="Raney B.J."/>
            <person name="Roessler K.A."/>
            <person name="Sanford J.R."/>
            <person name="Sawyer R.H."/>
            <person name="Schmidt C.J."/>
            <person name="Triplett E.W."/>
            <person name="Tuberville T.D."/>
            <person name="Venegas-Anaya M."/>
            <person name="Howard J.T."/>
            <person name="Jarvis E.D."/>
            <person name="Guillette L.J.Jr."/>
            <person name="Glenn T.C."/>
            <person name="Green R.E."/>
            <person name="Ray D.A."/>
        </authorList>
    </citation>
    <scope>NUCLEOTIDE SEQUENCE [LARGE SCALE GENOMIC DNA]</scope>
    <source>
        <strain evidence="1">KSC_2009_1</strain>
    </source>
</reference>
<dbReference type="EMBL" id="AKHW03002195">
    <property type="protein sequence ID" value="KYO39435.1"/>
    <property type="molecule type" value="Genomic_DNA"/>
</dbReference>
<dbReference type="Proteomes" id="UP000050525">
    <property type="component" value="Unassembled WGS sequence"/>
</dbReference>
<dbReference type="Gene3D" id="1.10.10.60">
    <property type="entry name" value="Homeodomain-like"/>
    <property type="match status" value="1"/>
</dbReference>
<name>A0A151NSJ3_ALLMI</name>
<comment type="caution">
    <text evidence="1">The sequence shown here is derived from an EMBL/GenBank/DDBJ whole genome shotgun (WGS) entry which is preliminary data.</text>
</comment>
<dbReference type="AlphaFoldDB" id="A0A151NSJ3"/>
<gene>
    <name evidence="1" type="ORF">Y1Q_0021086</name>
</gene>
<keyword evidence="2" id="KW-1185">Reference proteome</keyword>
<evidence type="ECO:0000313" key="2">
    <source>
        <dbReference type="Proteomes" id="UP000050525"/>
    </source>
</evidence>
<accession>A0A151NSJ3</accession>
<organism evidence="1 2">
    <name type="scientific">Alligator mississippiensis</name>
    <name type="common">American alligator</name>
    <dbReference type="NCBI Taxonomy" id="8496"/>
    <lineage>
        <taxon>Eukaryota</taxon>
        <taxon>Metazoa</taxon>
        <taxon>Chordata</taxon>
        <taxon>Craniata</taxon>
        <taxon>Vertebrata</taxon>
        <taxon>Euteleostomi</taxon>
        <taxon>Archelosauria</taxon>
        <taxon>Archosauria</taxon>
        <taxon>Crocodylia</taxon>
        <taxon>Alligatoridae</taxon>
        <taxon>Alligatorinae</taxon>
        <taxon>Alligator</taxon>
    </lineage>
</organism>
<sequence>MPPHSKCSIMNKCSSSWIREEEVDLITIWDEIENQQTPLSGHQNKVAYKQITKEMAWGHDHDWAQCQSKCKVIYCDVHLTGTLVLLADNSKTVDSDDDVEDG</sequence>